<reference evidence="1 2" key="1">
    <citation type="submission" date="2024-01" db="EMBL/GenBank/DDBJ databases">
        <title>Genome assemblies of Stephania.</title>
        <authorList>
            <person name="Yang L."/>
        </authorList>
    </citation>
    <scope>NUCLEOTIDE SEQUENCE [LARGE SCALE GENOMIC DNA]</scope>
    <source>
        <strain evidence="1">QJT</strain>
        <tissue evidence="1">Leaf</tissue>
    </source>
</reference>
<dbReference type="AlphaFoldDB" id="A0AAP0I8U0"/>
<gene>
    <name evidence="1" type="ORF">Sjap_018817</name>
</gene>
<accession>A0AAP0I8U0</accession>
<dbReference type="PANTHER" id="PTHR33735">
    <property type="entry name" value="EXPRESSED PROTEIN"/>
    <property type="match status" value="1"/>
</dbReference>
<keyword evidence="2" id="KW-1185">Reference proteome</keyword>
<proteinExistence type="predicted"/>
<name>A0AAP0I8U0_9MAGN</name>
<dbReference type="EMBL" id="JBBNAE010000007">
    <property type="protein sequence ID" value="KAK9110757.1"/>
    <property type="molecule type" value="Genomic_DNA"/>
</dbReference>
<dbReference type="PANTHER" id="PTHR33735:SF14">
    <property type="entry name" value="PHAGE CAPSID SCAFFOLDING PROTEIN (GPO) SERINE PEPTIDASE"/>
    <property type="match status" value="1"/>
</dbReference>
<evidence type="ECO:0000313" key="1">
    <source>
        <dbReference type="EMBL" id="KAK9110757.1"/>
    </source>
</evidence>
<protein>
    <submittedName>
        <fullName evidence="1">Uncharacterized protein</fullName>
    </submittedName>
</protein>
<evidence type="ECO:0000313" key="2">
    <source>
        <dbReference type="Proteomes" id="UP001417504"/>
    </source>
</evidence>
<organism evidence="1 2">
    <name type="scientific">Stephania japonica</name>
    <dbReference type="NCBI Taxonomy" id="461633"/>
    <lineage>
        <taxon>Eukaryota</taxon>
        <taxon>Viridiplantae</taxon>
        <taxon>Streptophyta</taxon>
        <taxon>Embryophyta</taxon>
        <taxon>Tracheophyta</taxon>
        <taxon>Spermatophyta</taxon>
        <taxon>Magnoliopsida</taxon>
        <taxon>Ranunculales</taxon>
        <taxon>Menispermaceae</taxon>
        <taxon>Menispermoideae</taxon>
        <taxon>Cissampelideae</taxon>
        <taxon>Stephania</taxon>
    </lineage>
</organism>
<sequence length="150" mass="16534">MYRTGSTLSVSSGPPSCSWKNWVLGTLISIILPFWRHKWTPLLALKKEVVMVVETIDVVTEVVEKAAEGVEEIAHSVAESLPDGGLQKAACLVEQAAKKVAEEAHAADEFIHKVEETGKEIEKEVEAIVEAVIEEERVENEEVAKDEVNK</sequence>
<comment type="caution">
    <text evidence="1">The sequence shown here is derived from an EMBL/GenBank/DDBJ whole genome shotgun (WGS) entry which is preliminary data.</text>
</comment>
<dbReference type="Proteomes" id="UP001417504">
    <property type="component" value="Unassembled WGS sequence"/>
</dbReference>